<dbReference type="STRING" id="1416801.SAMN05192553_101323"/>
<dbReference type="InterPro" id="IPR036206">
    <property type="entry name" value="ThiamineP_synth_sf"/>
</dbReference>
<dbReference type="Proteomes" id="UP000199403">
    <property type="component" value="Unassembled WGS sequence"/>
</dbReference>
<dbReference type="EMBL" id="FNZH01000001">
    <property type="protein sequence ID" value="SEI79633.1"/>
    <property type="molecule type" value="Genomic_DNA"/>
</dbReference>
<evidence type="ECO:0000256" key="2">
    <source>
        <dbReference type="ARBA" id="ARBA00022977"/>
    </source>
</evidence>
<dbReference type="OrthoDB" id="194683at2"/>
<dbReference type="RefSeq" id="WP_092168545.1">
    <property type="nucleotide sequence ID" value="NZ_FNZH01000001.1"/>
</dbReference>
<feature type="domain" description="Thiamine phosphate synthase/TenI" evidence="3">
    <location>
        <begin position="19"/>
        <end position="183"/>
    </location>
</feature>
<dbReference type="AlphaFoldDB" id="A0A1H6THS6"/>
<dbReference type="GO" id="GO:0005737">
    <property type="term" value="C:cytoplasm"/>
    <property type="evidence" value="ECO:0007669"/>
    <property type="project" value="TreeGrafter"/>
</dbReference>
<dbReference type="SUPFAM" id="SSF51391">
    <property type="entry name" value="Thiamin phosphate synthase"/>
    <property type="match status" value="1"/>
</dbReference>
<dbReference type="CDD" id="cd00564">
    <property type="entry name" value="TMP_TenI"/>
    <property type="match status" value="1"/>
</dbReference>
<gene>
    <name evidence="4" type="ORF">SAMN05192553_101323</name>
</gene>
<dbReference type="Pfam" id="PF02581">
    <property type="entry name" value="TMP-TENI"/>
    <property type="match status" value="1"/>
</dbReference>
<sequence>MKIILLSDFYPVPEEHLLLHNLFEQGLRYFHLRKKNYTTDEMVAYLNKIPSQFLDRIIIHSHFHLVEEFGLKGVHFNKAYTVRHFMQDNSHTVERMREKYRHISHSVHSLSDIQNNDFPFDYLFLSPVFDSISNKGYNSQIKILTIKKFFKSEPDHVDVIALTGITAEKVNSIYHAGFNGMGLLGHIWVAYKENGNLENALEKFKKVKANIVQIQAVAPKVFG</sequence>
<name>A0A1H6THS6_9BACT</name>
<evidence type="ECO:0000256" key="1">
    <source>
        <dbReference type="ARBA" id="ARBA00004948"/>
    </source>
</evidence>
<accession>A0A1H6THS6</accession>
<evidence type="ECO:0000313" key="4">
    <source>
        <dbReference type="EMBL" id="SEI79633.1"/>
    </source>
</evidence>
<evidence type="ECO:0000259" key="3">
    <source>
        <dbReference type="Pfam" id="PF02581"/>
    </source>
</evidence>
<protein>
    <submittedName>
        <fullName evidence="4">Thiamine-phosphate pyrophosphorylase</fullName>
    </submittedName>
</protein>
<dbReference type="Gene3D" id="3.20.20.70">
    <property type="entry name" value="Aldolase class I"/>
    <property type="match status" value="1"/>
</dbReference>
<dbReference type="InterPro" id="IPR022998">
    <property type="entry name" value="ThiamineP_synth_TenI"/>
</dbReference>
<proteinExistence type="predicted"/>
<dbReference type="GO" id="GO:0009228">
    <property type="term" value="P:thiamine biosynthetic process"/>
    <property type="evidence" value="ECO:0007669"/>
    <property type="project" value="UniProtKB-KW"/>
</dbReference>
<keyword evidence="5" id="KW-1185">Reference proteome</keyword>
<evidence type="ECO:0000313" key="5">
    <source>
        <dbReference type="Proteomes" id="UP000199403"/>
    </source>
</evidence>
<dbReference type="PANTHER" id="PTHR20857">
    <property type="entry name" value="THIAMINE-PHOSPHATE PYROPHOSPHORYLASE"/>
    <property type="match status" value="1"/>
</dbReference>
<dbReference type="GO" id="GO:0004789">
    <property type="term" value="F:thiamine-phosphate diphosphorylase activity"/>
    <property type="evidence" value="ECO:0007669"/>
    <property type="project" value="TreeGrafter"/>
</dbReference>
<dbReference type="PANTHER" id="PTHR20857:SF15">
    <property type="entry name" value="THIAMINE-PHOSPHATE SYNTHASE"/>
    <property type="match status" value="1"/>
</dbReference>
<comment type="pathway">
    <text evidence="1">Cofactor biosynthesis; thiamine diphosphate biosynthesis.</text>
</comment>
<organism evidence="4 5">
    <name type="scientific">Cyclobacterium xiamenense</name>
    <dbReference type="NCBI Taxonomy" id="1297121"/>
    <lineage>
        <taxon>Bacteria</taxon>
        <taxon>Pseudomonadati</taxon>
        <taxon>Bacteroidota</taxon>
        <taxon>Cytophagia</taxon>
        <taxon>Cytophagales</taxon>
        <taxon>Cyclobacteriaceae</taxon>
        <taxon>Cyclobacterium</taxon>
    </lineage>
</organism>
<keyword evidence="2" id="KW-0784">Thiamine biosynthesis</keyword>
<dbReference type="InterPro" id="IPR013785">
    <property type="entry name" value="Aldolase_TIM"/>
</dbReference>
<reference evidence="5" key="1">
    <citation type="submission" date="2016-10" db="EMBL/GenBank/DDBJ databases">
        <authorList>
            <person name="Varghese N."/>
            <person name="Submissions S."/>
        </authorList>
    </citation>
    <scope>NUCLEOTIDE SEQUENCE [LARGE SCALE GENOMIC DNA]</scope>
    <source>
        <strain evidence="5">IBRC-M 10761</strain>
    </source>
</reference>